<evidence type="ECO:0000256" key="1">
    <source>
        <dbReference type="ARBA" id="ARBA00004651"/>
    </source>
</evidence>
<comment type="caution">
    <text evidence="8">The sequence shown here is derived from an EMBL/GenBank/DDBJ whole genome shotgun (WGS) entry which is preliminary data.</text>
</comment>
<name>A0A816EFP0_ADIRI</name>
<dbReference type="Proteomes" id="UP000663828">
    <property type="component" value="Unassembled WGS sequence"/>
</dbReference>
<dbReference type="SUPFAM" id="SSF103473">
    <property type="entry name" value="MFS general substrate transporter"/>
    <property type="match status" value="1"/>
</dbReference>
<dbReference type="GO" id="GO:0022857">
    <property type="term" value="F:transmembrane transporter activity"/>
    <property type="evidence" value="ECO:0007669"/>
    <property type="project" value="TreeGrafter"/>
</dbReference>
<organism evidence="8 9">
    <name type="scientific">Adineta ricciae</name>
    <name type="common">Rotifer</name>
    <dbReference type="NCBI Taxonomy" id="249248"/>
    <lineage>
        <taxon>Eukaryota</taxon>
        <taxon>Metazoa</taxon>
        <taxon>Spiralia</taxon>
        <taxon>Gnathifera</taxon>
        <taxon>Rotifera</taxon>
        <taxon>Eurotatoria</taxon>
        <taxon>Bdelloidea</taxon>
        <taxon>Adinetida</taxon>
        <taxon>Adinetidae</taxon>
        <taxon>Adineta</taxon>
    </lineage>
</organism>
<reference evidence="8" key="1">
    <citation type="submission" date="2021-02" db="EMBL/GenBank/DDBJ databases">
        <authorList>
            <person name="Nowell W R."/>
        </authorList>
    </citation>
    <scope>NUCLEOTIDE SEQUENCE</scope>
</reference>
<evidence type="ECO:0000256" key="4">
    <source>
        <dbReference type="ARBA" id="ARBA00022692"/>
    </source>
</evidence>
<comment type="subcellular location">
    <subcellularLocation>
        <location evidence="1">Cell membrane</location>
        <topology evidence="1">Multi-pass membrane protein</topology>
    </subcellularLocation>
</comment>
<dbReference type="PANTHER" id="PTHR23502">
    <property type="entry name" value="MAJOR FACILITATOR SUPERFAMILY"/>
    <property type="match status" value="1"/>
</dbReference>
<feature type="non-terminal residue" evidence="8">
    <location>
        <position position="1"/>
    </location>
</feature>
<dbReference type="EMBL" id="CAJNOR010009667">
    <property type="protein sequence ID" value="CAF1646956.1"/>
    <property type="molecule type" value="Genomic_DNA"/>
</dbReference>
<dbReference type="PANTHER" id="PTHR23502:SF186">
    <property type="entry name" value="MAJOR FACILITATOR SUPERFAMILY (MFS) PROFILE DOMAIN-CONTAINING PROTEIN"/>
    <property type="match status" value="1"/>
</dbReference>
<evidence type="ECO:0000313" key="9">
    <source>
        <dbReference type="Proteomes" id="UP000663828"/>
    </source>
</evidence>
<keyword evidence="6 7" id="KW-0472">Membrane</keyword>
<protein>
    <submittedName>
        <fullName evidence="8">Uncharacterized protein</fullName>
    </submittedName>
</protein>
<evidence type="ECO:0000256" key="3">
    <source>
        <dbReference type="ARBA" id="ARBA00022475"/>
    </source>
</evidence>
<dbReference type="AlphaFoldDB" id="A0A816EFP0"/>
<feature type="transmembrane region" description="Helical" evidence="7">
    <location>
        <begin position="48"/>
        <end position="68"/>
    </location>
</feature>
<dbReference type="GO" id="GO:0005886">
    <property type="term" value="C:plasma membrane"/>
    <property type="evidence" value="ECO:0007669"/>
    <property type="project" value="UniProtKB-SubCell"/>
</dbReference>
<gene>
    <name evidence="8" type="ORF">XAT740_LOCUS54287</name>
</gene>
<keyword evidence="3" id="KW-1003">Cell membrane</keyword>
<dbReference type="InterPro" id="IPR036259">
    <property type="entry name" value="MFS_trans_sf"/>
</dbReference>
<keyword evidence="4 7" id="KW-0812">Transmembrane</keyword>
<evidence type="ECO:0000256" key="6">
    <source>
        <dbReference type="ARBA" id="ARBA00023136"/>
    </source>
</evidence>
<keyword evidence="2" id="KW-0813">Transport</keyword>
<feature type="transmembrane region" description="Helical" evidence="7">
    <location>
        <begin position="12"/>
        <end position="36"/>
    </location>
</feature>
<proteinExistence type="predicted"/>
<evidence type="ECO:0000256" key="7">
    <source>
        <dbReference type="SAM" id="Phobius"/>
    </source>
</evidence>
<evidence type="ECO:0000313" key="8">
    <source>
        <dbReference type="EMBL" id="CAF1646956.1"/>
    </source>
</evidence>
<keyword evidence="9" id="KW-1185">Reference proteome</keyword>
<evidence type="ECO:0000256" key="2">
    <source>
        <dbReference type="ARBA" id="ARBA00022448"/>
    </source>
</evidence>
<sequence length="107" mass="12339">VGIFNYLIDAYTIYAASTLGANMIIRYTFGAAFVLFTTQMYDKLGIHWATSIIAFLTLICAPFPFLFYKYGARIRKRCRFAAEVEQLTQQTFPTKVNVQEEILEIYL</sequence>
<keyword evidence="5 7" id="KW-1133">Transmembrane helix</keyword>
<accession>A0A816EFP0</accession>
<evidence type="ECO:0000256" key="5">
    <source>
        <dbReference type="ARBA" id="ARBA00022989"/>
    </source>
</evidence>